<feature type="transmembrane region" description="Helical" evidence="1">
    <location>
        <begin position="12"/>
        <end position="34"/>
    </location>
</feature>
<keyword evidence="1" id="KW-1133">Transmembrane helix</keyword>
<dbReference type="OrthoDB" id="121880at2157"/>
<evidence type="ECO:0000259" key="2">
    <source>
        <dbReference type="Pfam" id="PF26256"/>
    </source>
</evidence>
<feature type="domain" description="DUF8060" evidence="2">
    <location>
        <begin position="4"/>
        <end position="63"/>
    </location>
</feature>
<proteinExistence type="predicted"/>
<dbReference type="EMBL" id="JMIY01000007">
    <property type="protein sequence ID" value="KCZ71112.1"/>
    <property type="molecule type" value="Genomic_DNA"/>
</dbReference>
<keyword evidence="1" id="KW-0472">Membrane</keyword>
<organism evidence="3 4">
    <name type="scientific">Candidatus Methanoperedens nitratireducens</name>
    <dbReference type="NCBI Taxonomy" id="1392998"/>
    <lineage>
        <taxon>Archaea</taxon>
        <taxon>Methanobacteriati</taxon>
        <taxon>Methanobacteriota</taxon>
        <taxon>Stenosarchaea group</taxon>
        <taxon>Methanomicrobia</taxon>
        <taxon>Methanosarcinales</taxon>
        <taxon>ANME-2 cluster</taxon>
        <taxon>Candidatus Methanoperedentaceae</taxon>
        <taxon>Candidatus Methanoperedens</taxon>
    </lineage>
</organism>
<sequence length="73" mass="8922">MVHREKIEDYFYLGIFIIAMLFALIATVRLYTSIDELIRIWFDYRYRPIFQALFSLSVLAISIYLIRERLIKR</sequence>
<dbReference type="Pfam" id="PF26256">
    <property type="entry name" value="DUF8060"/>
    <property type="match status" value="1"/>
</dbReference>
<comment type="caution">
    <text evidence="3">The sequence shown here is derived from an EMBL/GenBank/DDBJ whole genome shotgun (WGS) entry which is preliminary data.</text>
</comment>
<feature type="transmembrane region" description="Helical" evidence="1">
    <location>
        <begin position="46"/>
        <end position="66"/>
    </location>
</feature>
<reference evidence="3 4" key="1">
    <citation type="journal article" date="2013" name="Nature">
        <title>Anaerobic oxidation of methane coupled to nitrate reduction in a novel archaeal lineage.</title>
        <authorList>
            <person name="Haroon M.F."/>
            <person name="Hu S."/>
            <person name="Shi Y."/>
            <person name="Imelfort M."/>
            <person name="Keller J."/>
            <person name="Hugenholtz P."/>
            <person name="Yuan Z."/>
            <person name="Tyson G.W."/>
        </authorList>
    </citation>
    <scope>NUCLEOTIDE SEQUENCE [LARGE SCALE GENOMIC DNA]</scope>
    <source>
        <strain evidence="3 4">ANME-2d</strain>
    </source>
</reference>
<evidence type="ECO:0000313" key="4">
    <source>
        <dbReference type="Proteomes" id="UP000027153"/>
    </source>
</evidence>
<dbReference type="RefSeq" id="WP_048093308.1">
    <property type="nucleotide sequence ID" value="NZ_JMIY01000007.1"/>
</dbReference>
<gene>
    <name evidence="3" type="ORF">ANME2D_03144</name>
</gene>
<accession>A0A062V151</accession>
<protein>
    <recommendedName>
        <fullName evidence="2">DUF8060 domain-containing protein</fullName>
    </recommendedName>
</protein>
<name>A0A062V151_9EURY</name>
<evidence type="ECO:0000313" key="3">
    <source>
        <dbReference type="EMBL" id="KCZ71112.1"/>
    </source>
</evidence>
<keyword evidence="1" id="KW-0812">Transmembrane</keyword>
<evidence type="ECO:0000256" key="1">
    <source>
        <dbReference type="SAM" id="Phobius"/>
    </source>
</evidence>
<keyword evidence="4" id="KW-1185">Reference proteome</keyword>
<dbReference type="AlphaFoldDB" id="A0A062V151"/>
<dbReference type="Proteomes" id="UP000027153">
    <property type="component" value="Unassembled WGS sequence"/>
</dbReference>
<dbReference type="InterPro" id="IPR058373">
    <property type="entry name" value="DUF8060"/>
</dbReference>